<organism evidence="3 4">
    <name type="scientific">Phyllosticta citribraziliensis</name>
    <dbReference type="NCBI Taxonomy" id="989973"/>
    <lineage>
        <taxon>Eukaryota</taxon>
        <taxon>Fungi</taxon>
        <taxon>Dikarya</taxon>
        <taxon>Ascomycota</taxon>
        <taxon>Pezizomycotina</taxon>
        <taxon>Dothideomycetes</taxon>
        <taxon>Dothideomycetes incertae sedis</taxon>
        <taxon>Botryosphaeriales</taxon>
        <taxon>Phyllostictaceae</taxon>
        <taxon>Phyllosticta</taxon>
    </lineage>
</organism>
<evidence type="ECO:0000256" key="2">
    <source>
        <dbReference type="SAM" id="SignalP"/>
    </source>
</evidence>
<feature type="region of interest" description="Disordered" evidence="1">
    <location>
        <begin position="80"/>
        <end position="115"/>
    </location>
</feature>
<sequence>MFVRRESTTRVICLFTLYSSALSAKSPWQQRKVVKLLAQADKISPEASFCCSSLRRQQLDNDLNGKWPLFSILCRHPRVEQRRAGPQATRRGSREVDPVSSQKVRQRMGRDEGSWQRGFEQAEYEIYRTKREQQGNERKENGSRHVRLSQWQKAAERGGPSQEGQDRRLGRGNPPLRMKATGPDRRWPGPYWHVMATLC</sequence>
<feature type="chain" id="PRO_5046459406" description="Secreted protein" evidence="2">
    <location>
        <begin position="24"/>
        <end position="199"/>
    </location>
</feature>
<keyword evidence="4" id="KW-1185">Reference proteome</keyword>
<name>A0ABR1M8U7_9PEZI</name>
<dbReference type="RefSeq" id="XP_066659536.1">
    <property type="nucleotide sequence ID" value="XM_066793937.1"/>
</dbReference>
<evidence type="ECO:0008006" key="5">
    <source>
        <dbReference type="Google" id="ProtNLM"/>
    </source>
</evidence>
<evidence type="ECO:0000313" key="4">
    <source>
        <dbReference type="Proteomes" id="UP001360953"/>
    </source>
</evidence>
<protein>
    <recommendedName>
        <fullName evidence="5">Secreted protein</fullName>
    </recommendedName>
</protein>
<dbReference type="EMBL" id="JBBPEH010000001">
    <property type="protein sequence ID" value="KAK7544301.1"/>
    <property type="molecule type" value="Genomic_DNA"/>
</dbReference>
<dbReference type="Proteomes" id="UP001360953">
    <property type="component" value="Unassembled WGS sequence"/>
</dbReference>
<proteinExistence type="predicted"/>
<accession>A0ABR1M8U7</accession>
<dbReference type="GeneID" id="92026843"/>
<reference evidence="3 4" key="1">
    <citation type="submission" date="2024-04" db="EMBL/GenBank/DDBJ databases">
        <title>Phyllosticta paracitricarpa is synonymous to the EU quarantine fungus P. citricarpa based on phylogenomic analyses.</title>
        <authorList>
            <consortium name="Lawrence Berkeley National Laboratory"/>
            <person name="Van ingen-buijs V.A."/>
            <person name="Van westerhoven A.C."/>
            <person name="Haridas S."/>
            <person name="Skiadas P."/>
            <person name="Martin F."/>
            <person name="Groenewald J.Z."/>
            <person name="Crous P.W."/>
            <person name="Seidl M.F."/>
        </authorList>
    </citation>
    <scope>NUCLEOTIDE SEQUENCE [LARGE SCALE GENOMIC DNA]</scope>
    <source>
        <strain evidence="3 4">CPC 17464</strain>
    </source>
</reference>
<feature type="compositionally biased region" description="Basic and acidic residues" evidence="1">
    <location>
        <begin position="130"/>
        <end position="143"/>
    </location>
</feature>
<feature type="region of interest" description="Disordered" evidence="1">
    <location>
        <begin position="130"/>
        <end position="186"/>
    </location>
</feature>
<keyword evidence="2" id="KW-0732">Signal</keyword>
<evidence type="ECO:0000313" key="3">
    <source>
        <dbReference type="EMBL" id="KAK7544301.1"/>
    </source>
</evidence>
<evidence type="ECO:0000256" key="1">
    <source>
        <dbReference type="SAM" id="MobiDB-lite"/>
    </source>
</evidence>
<gene>
    <name evidence="3" type="ORF">J3D65DRAFT_13558</name>
</gene>
<comment type="caution">
    <text evidence="3">The sequence shown here is derived from an EMBL/GenBank/DDBJ whole genome shotgun (WGS) entry which is preliminary data.</text>
</comment>
<feature type="signal peptide" evidence="2">
    <location>
        <begin position="1"/>
        <end position="23"/>
    </location>
</feature>